<dbReference type="EMBL" id="KJ025957">
    <property type="protein sequence ID" value="AHY25299.1"/>
    <property type="molecule type" value="Genomic_DNA"/>
</dbReference>
<name>A0A023W4P5_9CAUD</name>
<dbReference type="KEGG" id="vg:19484937"/>
<organism evidence="1 2">
    <name type="scientific">Serratia phage PS2</name>
    <dbReference type="NCBI Taxonomy" id="1481112"/>
    <lineage>
        <taxon>Viruses</taxon>
        <taxon>Duplodnaviria</taxon>
        <taxon>Heunggongvirae</taxon>
        <taxon>Uroviricota</taxon>
        <taxon>Caudoviricetes</taxon>
        <taxon>Muldoonvirus</taxon>
        <taxon>Muldoonvirus PS2</taxon>
    </lineage>
</organism>
<dbReference type="GeneID" id="19484937"/>
<evidence type="ECO:0000313" key="1">
    <source>
        <dbReference type="EMBL" id="AHY25299.1"/>
    </source>
</evidence>
<gene>
    <name evidence="1" type="ORF">PS2_049</name>
</gene>
<dbReference type="Proteomes" id="UP000024445">
    <property type="component" value="Segment"/>
</dbReference>
<dbReference type="PROSITE" id="PS51257">
    <property type="entry name" value="PROKAR_LIPOPROTEIN"/>
    <property type="match status" value="1"/>
</dbReference>
<keyword evidence="2" id="KW-1185">Reference proteome</keyword>
<reference evidence="1 2" key="1">
    <citation type="submission" date="2014-01" db="EMBL/GenBank/DDBJ databases">
        <authorList>
            <person name="Zhang G."/>
            <person name="Jin J."/>
            <person name="Li Z.J."/>
            <person name="Wang S.W."/>
            <person name="Chen S.J."/>
            <person name="Wang S.M."/>
            <person name="Wang X.T."/>
            <person name="Li Y.H."/>
            <person name="Wang J."/>
            <person name="Yang C.K."/>
            <person name="Wang L."/>
        </authorList>
    </citation>
    <scope>NUCLEOTIDE SEQUENCE [LARGE SCALE GENOMIC DNA]</scope>
</reference>
<evidence type="ECO:0000313" key="2">
    <source>
        <dbReference type="Proteomes" id="UP000024445"/>
    </source>
</evidence>
<protein>
    <submittedName>
        <fullName evidence="1">Uncharacterized protein</fullName>
    </submittedName>
</protein>
<dbReference type="RefSeq" id="YP_009030096.1">
    <property type="nucleotide sequence ID" value="NC_024121.1"/>
</dbReference>
<sequence>MKRKLQALTLALLVSVPTAFASTFSCQITDKNNGESSIATVTEYDSGYIMKIFGSGVEFETETYMNTKTLDNGAVINQSYPVMIPMEVNGVPQKVMITMQRAYFIQSPAQPVFTIMANDKLWLYTHNCDKMENV</sequence>
<accession>A0A023W4P5</accession>
<proteinExistence type="predicted"/>